<feature type="transmembrane region" description="Helical" evidence="2">
    <location>
        <begin position="310"/>
        <end position="331"/>
    </location>
</feature>
<name>A0ABQ2QNJ4_9ACTN</name>
<feature type="transmembrane region" description="Helical" evidence="2">
    <location>
        <begin position="411"/>
        <end position="429"/>
    </location>
</feature>
<dbReference type="InterPro" id="IPR050879">
    <property type="entry name" value="Acyltransferase_3"/>
</dbReference>
<feature type="transmembrane region" description="Helical" evidence="2">
    <location>
        <begin position="271"/>
        <end position="289"/>
    </location>
</feature>
<feature type="transmembrane region" description="Helical" evidence="2">
    <location>
        <begin position="337"/>
        <end position="358"/>
    </location>
</feature>
<feature type="domain" description="Acyltransferase 3" evidence="3">
    <location>
        <begin position="66"/>
        <end position="429"/>
    </location>
</feature>
<keyword evidence="2" id="KW-1133">Transmembrane helix</keyword>
<feature type="transmembrane region" description="Helical" evidence="2">
    <location>
        <begin position="142"/>
        <end position="161"/>
    </location>
</feature>
<evidence type="ECO:0000256" key="1">
    <source>
        <dbReference type="SAM" id="MobiDB-lite"/>
    </source>
</evidence>
<feature type="transmembrane region" description="Helical" evidence="2">
    <location>
        <begin position="236"/>
        <end position="256"/>
    </location>
</feature>
<gene>
    <name evidence="4" type="ORF">GCM10010140_15660</name>
</gene>
<keyword evidence="2" id="KW-0812">Transmembrane</keyword>
<dbReference type="PANTHER" id="PTHR23028:SF53">
    <property type="entry name" value="ACYL_TRANSF_3 DOMAIN-CONTAINING PROTEIN"/>
    <property type="match status" value="1"/>
</dbReference>
<sequence length="448" mass="48138">MTETGSSTEALSDPDPAVPRKTTPEPLPPSPRGVSEPAAPVAGDGPTTLSGDRPATLSGDNRLDTLDGVRAVAAFAVLVFHVATETGAALAPGFGGALLSRGDVAVPIFFALSGLLLYRPFAASLLAGEAPVRVRSYLWKRALRILPAYWLTVAVALLLWSRDHLSDGWTWLKLLTLTHNYDTHPWWFGLGPKGLAQMWSLSVEAVFYVALPLLAAGLAAFARRGGPDTGTRARRLLAGLAALGAVSLVWTLLTYYPEYRPYLNSWAPRSAIFFAAGMALAVVPAWDRADPAGDSPASRFRRAASASPGSWWLVAALAYALAASPVTGTRFLGIDGFWSGLFEIALYAVVATCLLVPAALPPPGDSPVRLLLGNRVMAYLGRISYGVFLWQFVAIYLWYGFTGQRSFTGGFLANLVPITVITLAMAALTHRFVERPAARLAHLRRRRR</sequence>
<dbReference type="Pfam" id="PF01757">
    <property type="entry name" value="Acyl_transf_3"/>
    <property type="match status" value="1"/>
</dbReference>
<dbReference type="Proteomes" id="UP000611554">
    <property type="component" value="Unassembled WGS sequence"/>
</dbReference>
<dbReference type="PANTHER" id="PTHR23028">
    <property type="entry name" value="ACETYLTRANSFERASE"/>
    <property type="match status" value="1"/>
</dbReference>
<feature type="compositionally biased region" description="Polar residues" evidence="1">
    <location>
        <begin position="1"/>
        <end position="10"/>
    </location>
</feature>
<comment type="caution">
    <text evidence="4">The sequence shown here is derived from an EMBL/GenBank/DDBJ whole genome shotgun (WGS) entry which is preliminary data.</text>
</comment>
<feature type="transmembrane region" description="Helical" evidence="2">
    <location>
        <begin position="379"/>
        <end position="399"/>
    </location>
</feature>
<feature type="region of interest" description="Disordered" evidence="1">
    <location>
        <begin position="1"/>
        <end position="58"/>
    </location>
</feature>
<organism evidence="4 5">
    <name type="scientific">Streptosporangium pseudovulgare</name>
    <dbReference type="NCBI Taxonomy" id="35765"/>
    <lineage>
        <taxon>Bacteria</taxon>
        <taxon>Bacillati</taxon>
        <taxon>Actinomycetota</taxon>
        <taxon>Actinomycetes</taxon>
        <taxon>Streptosporangiales</taxon>
        <taxon>Streptosporangiaceae</taxon>
        <taxon>Streptosporangium</taxon>
    </lineage>
</organism>
<protein>
    <submittedName>
        <fullName evidence="4">Acyltransferase</fullName>
    </submittedName>
</protein>
<feature type="transmembrane region" description="Helical" evidence="2">
    <location>
        <begin position="205"/>
        <end position="224"/>
    </location>
</feature>
<evidence type="ECO:0000256" key="2">
    <source>
        <dbReference type="SAM" id="Phobius"/>
    </source>
</evidence>
<dbReference type="EMBL" id="BMQJ01000003">
    <property type="protein sequence ID" value="GGP87261.1"/>
    <property type="molecule type" value="Genomic_DNA"/>
</dbReference>
<proteinExistence type="predicted"/>
<evidence type="ECO:0000313" key="4">
    <source>
        <dbReference type="EMBL" id="GGP87261.1"/>
    </source>
</evidence>
<feature type="transmembrane region" description="Helical" evidence="2">
    <location>
        <begin position="104"/>
        <end position="121"/>
    </location>
</feature>
<evidence type="ECO:0000259" key="3">
    <source>
        <dbReference type="Pfam" id="PF01757"/>
    </source>
</evidence>
<keyword evidence="4" id="KW-0012">Acyltransferase</keyword>
<dbReference type="InterPro" id="IPR002656">
    <property type="entry name" value="Acyl_transf_3_dom"/>
</dbReference>
<keyword evidence="4" id="KW-0808">Transferase</keyword>
<reference evidence="5" key="1">
    <citation type="journal article" date="2019" name="Int. J. Syst. Evol. Microbiol.">
        <title>The Global Catalogue of Microorganisms (GCM) 10K type strain sequencing project: providing services to taxonomists for standard genome sequencing and annotation.</title>
        <authorList>
            <consortium name="The Broad Institute Genomics Platform"/>
            <consortium name="The Broad Institute Genome Sequencing Center for Infectious Disease"/>
            <person name="Wu L."/>
            <person name="Ma J."/>
        </authorList>
    </citation>
    <scope>NUCLEOTIDE SEQUENCE [LARGE SCALE GENOMIC DNA]</scope>
    <source>
        <strain evidence="5">JCM 3115</strain>
    </source>
</reference>
<dbReference type="GO" id="GO:0016746">
    <property type="term" value="F:acyltransferase activity"/>
    <property type="evidence" value="ECO:0007669"/>
    <property type="project" value="UniProtKB-KW"/>
</dbReference>
<accession>A0ABQ2QNJ4</accession>
<feature type="transmembrane region" description="Helical" evidence="2">
    <location>
        <begin position="71"/>
        <end position="92"/>
    </location>
</feature>
<evidence type="ECO:0000313" key="5">
    <source>
        <dbReference type="Proteomes" id="UP000611554"/>
    </source>
</evidence>
<keyword evidence="2" id="KW-0472">Membrane</keyword>
<keyword evidence="5" id="KW-1185">Reference proteome</keyword>